<dbReference type="PROSITE" id="PS00893">
    <property type="entry name" value="NUDIX_BOX"/>
    <property type="match status" value="1"/>
</dbReference>
<dbReference type="Proteomes" id="UP000076038">
    <property type="component" value="Chromosome"/>
</dbReference>
<evidence type="ECO:0000256" key="1">
    <source>
        <dbReference type="ARBA" id="ARBA00001936"/>
    </source>
</evidence>
<dbReference type="KEGG" id="rhs:A3Q41_04099"/>
<dbReference type="GO" id="GO:0010945">
    <property type="term" value="F:coenzyme A diphosphatase activity"/>
    <property type="evidence" value="ECO:0007669"/>
    <property type="project" value="InterPro"/>
</dbReference>
<dbReference type="PATRIC" id="fig|1653479.3.peg.4155"/>
<proteinExistence type="inferred from homology"/>
<keyword evidence="7" id="KW-0464">Manganese</keyword>
<dbReference type="GO" id="GO:0046872">
    <property type="term" value="F:metal ion binding"/>
    <property type="evidence" value="ECO:0007669"/>
    <property type="project" value="UniProtKB-KW"/>
</dbReference>
<keyword evidence="5 8" id="KW-0378">Hydrolase</keyword>
<dbReference type="PANTHER" id="PTHR12992:SF11">
    <property type="entry name" value="MITOCHONDRIAL COENZYME A DIPHOSPHATASE NUDT8"/>
    <property type="match status" value="1"/>
</dbReference>
<evidence type="ECO:0000313" key="10">
    <source>
        <dbReference type="EMBL" id="AMY25380.1"/>
    </source>
</evidence>
<evidence type="ECO:0000256" key="2">
    <source>
        <dbReference type="ARBA" id="ARBA00001946"/>
    </source>
</evidence>
<comment type="cofactor">
    <cofactor evidence="2">
        <name>Mg(2+)</name>
        <dbReference type="ChEBI" id="CHEBI:18420"/>
    </cofactor>
</comment>
<keyword evidence="6" id="KW-0460">Magnesium</keyword>
<dbReference type="Gene3D" id="3.90.79.10">
    <property type="entry name" value="Nucleoside Triphosphate Pyrophosphohydrolase"/>
    <property type="match status" value="1"/>
</dbReference>
<dbReference type="InterPro" id="IPR000086">
    <property type="entry name" value="NUDIX_hydrolase_dom"/>
</dbReference>
<reference evidence="10 11" key="1">
    <citation type="journal article" date="2016" name="Genome Announc.">
        <title>Complete Genome and Plasmid Sequences for Rhodococcus fascians D188 and Draft Sequences for Rhodococcus Isolates PBTS 1 and PBTS 2.</title>
        <authorList>
            <person name="Stamler R.A."/>
            <person name="Vereecke D."/>
            <person name="Zhang Y."/>
            <person name="Schilkey F."/>
            <person name="Devitt N."/>
            <person name="Randall J.J."/>
        </authorList>
    </citation>
    <scope>NUCLEOTIDE SEQUENCE [LARGE SCALE GENOMIC DNA]</scope>
    <source>
        <strain evidence="10 11">PBTS2</strain>
    </source>
</reference>
<dbReference type="CDD" id="cd03426">
    <property type="entry name" value="NUDIX_CoAse_Nudt7"/>
    <property type="match status" value="1"/>
</dbReference>
<name>A0A143QQT7_RHOFA</name>
<protein>
    <submittedName>
        <fullName evidence="10">Putative Nudix hydrolase NudL</fullName>
        <ecNumber evidence="10">3.6.1.-</ecNumber>
    </submittedName>
</protein>
<dbReference type="PRINTS" id="PR00502">
    <property type="entry name" value="NUDIXFAMILY"/>
</dbReference>
<evidence type="ECO:0000256" key="8">
    <source>
        <dbReference type="RuleBase" id="RU003476"/>
    </source>
</evidence>
<gene>
    <name evidence="10" type="primary">nudL_2</name>
    <name evidence="10" type="ORF">A3Q41_04099</name>
</gene>
<reference evidence="11" key="2">
    <citation type="submission" date="2016-04" db="EMBL/GenBank/DDBJ databases">
        <title>Complete Genome and Plasmid Sequences for Rhodococcus fascians D188 and Draft Sequences for Rhodococcus spp. Isolates PBTS 1 and PBTS 2.</title>
        <authorList>
            <person name="Stamer R."/>
            <person name="Vereecke D."/>
            <person name="Zhang Y."/>
            <person name="Schilkey F."/>
            <person name="Devitt N."/>
            <person name="Randall J."/>
        </authorList>
    </citation>
    <scope>NUCLEOTIDE SEQUENCE [LARGE SCALE GENOMIC DNA]</scope>
    <source>
        <strain evidence="11">PBTS2</strain>
    </source>
</reference>
<feature type="domain" description="Nudix hydrolase" evidence="9">
    <location>
        <begin position="33"/>
        <end position="165"/>
    </location>
</feature>
<evidence type="ECO:0000256" key="3">
    <source>
        <dbReference type="ARBA" id="ARBA00005582"/>
    </source>
</evidence>
<comment type="similarity">
    <text evidence="3 8">Belongs to the Nudix hydrolase family.</text>
</comment>
<dbReference type="SUPFAM" id="SSF55811">
    <property type="entry name" value="Nudix"/>
    <property type="match status" value="1"/>
</dbReference>
<dbReference type="InterPro" id="IPR045121">
    <property type="entry name" value="CoAse"/>
</dbReference>
<dbReference type="PANTHER" id="PTHR12992">
    <property type="entry name" value="NUDIX HYDROLASE"/>
    <property type="match status" value="1"/>
</dbReference>
<dbReference type="PROSITE" id="PS51462">
    <property type="entry name" value="NUDIX"/>
    <property type="match status" value="1"/>
</dbReference>
<dbReference type="AlphaFoldDB" id="A0A143QQT7"/>
<dbReference type="Pfam" id="PF00293">
    <property type="entry name" value="NUDIX"/>
    <property type="match status" value="1"/>
</dbReference>
<keyword evidence="4" id="KW-0479">Metal-binding</keyword>
<evidence type="ECO:0000256" key="5">
    <source>
        <dbReference type="ARBA" id="ARBA00022801"/>
    </source>
</evidence>
<evidence type="ECO:0000259" key="9">
    <source>
        <dbReference type="PROSITE" id="PS51462"/>
    </source>
</evidence>
<accession>A0A143QQT7</accession>
<organism evidence="10 11">
    <name type="scientific">Rhodococcoides fascians</name>
    <name type="common">Rhodococcus fascians</name>
    <dbReference type="NCBI Taxonomy" id="1828"/>
    <lineage>
        <taxon>Bacteria</taxon>
        <taxon>Bacillati</taxon>
        <taxon>Actinomycetota</taxon>
        <taxon>Actinomycetes</taxon>
        <taxon>Mycobacteriales</taxon>
        <taxon>Nocardiaceae</taxon>
        <taxon>Rhodococcoides</taxon>
    </lineage>
</organism>
<dbReference type="EC" id="3.6.1.-" evidence="10"/>
<comment type="cofactor">
    <cofactor evidence="1">
        <name>Mn(2+)</name>
        <dbReference type="ChEBI" id="CHEBI:29035"/>
    </cofactor>
</comment>
<dbReference type="InterPro" id="IPR020084">
    <property type="entry name" value="NUDIX_hydrolase_CS"/>
</dbReference>
<evidence type="ECO:0000256" key="6">
    <source>
        <dbReference type="ARBA" id="ARBA00022842"/>
    </source>
</evidence>
<evidence type="ECO:0000256" key="4">
    <source>
        <dbReference type="ARBA" id="ARBA00022723"/>
    </source>
</evidence>
<dbReference type="InterPro" id="IPR020476">
    <property type="entry name" value="Nudix_hydrolase"/>
</dbReference>
<evidence type="ECO:0000256" key="7">
    <source>
        <dbReference type="ARBA" id="ARBA00023211"/>
    </source>
</evidence>
<sequence>MAGSDESSDCLGLDSMERALGHFEFRTADADGLRHAAVALAVGGERGDRRLLLTRRPSRLRAHPGQYALPGGGVDPGETPAQACLRELQEELGIRTDPGEVLGRLDDYVTRSGYVITPFVVWVGEYSSSLQPSADEVAEVFEVTEAELDVDAEFVTIPESPRPVIRWPFRTGAIHAPTGAIVHQFREVVLRGRHTRVADFEQPVFAWR</sequence>
<dbReference type="EMBL" id="CP015220">
    <property type="protein sequence ID" value="AMY25380.1"/>
    <property type="molecule type" value="Genomic_DNA"/>
</dbReference>
<dbReference type="InterPro" id="IPR015797">
    <property type="entry name" value="NUDIX_hydrolase-like_dom_sf"/>
</dbReference>
<evidence type="ECO:0000313" key="11">
    <source>
        <dbReference type="Proteomes" id="UP000076038"/>
    </source>
</evidence>
<dbReference type="RefSeq" id="WP_063216681.1">
    <property type="nucleotide sequence ID" value="NZ_CP015220.1"/>
</dbReference>
<keyword evidence="11" id="KW-1185">Reference proteome</keyword>